<dbReference type="PANTHER" id="PTHR46124:SF3">
    <property type="entry name" value="HYDROLASE"/>
    <property type="match status" value="1"/>
</dbReference>
<dbReference type="CDD" id="cd01310">
    <property type="entry name" value="TatD_DNAse"/>
    <property type="match status" value="1"/>
</dbReference>
<sequence>MKFTDTHCHLAEPALRQNLDRIIREARACGVWRFLVPATCRRDWYDVADLSLRPSENIRIALGIHPWFAEETPELDLAELESLLRRHPQAWVGEIGLDFYDKSQTAAQRECQQKLFVRQLVLAESLKRRVVVHNLKSSSAAAAAIVEAGFGQGGIIHAFSGSAEEASAFVRLGFKIGIGSLLLNPSARKIRKVVQALDLHDMVLETDSPFMLKNEVNTPANVRRIAETVAQLRGIAVEEVAAQTEQNADGLLEYRKGLPDEPELI</sequence>
<dbReference type="Pfam" id="PF01026">
    <property type="entry name" value="TatD_DNase"/>
    <property type="match status" value="1"/>
</dbReference>
<dbReference type="EMBL" id="JBJGEB010000004">
    <property type="protein sequence ID" value="MFK7641985.1"/>
    <property type="molecule type" value="Genomic_DNA"/>
</dbReference>
<dbReference type="InterPro" id="IPR001130">
    <property type="entry name" value="TatD-like"/>
</dbReference>
<keyword evidence="1" id="KW-0378">Hydrolase</keyword>
<comment type="caution">
    <text evidence="1">The sequence shown here is derived from an EMBL/GenBank/DDBJ whole genome shotgun (WGS) entry which is preliminary data.</text>
</comment>
<dbReference type="Gene3D" id="3.20.20.140">
    <property type="entry name" value="Metal-dependent hydrolases"/>
    <property type="match status" value="1"/>
</dbReference>
<dbReference type="GO" id="GO:0016787">
    <property type="term" value="F:hydrolase activity"/>
    <property type="evidence" value="ECO:0007669"/>
    <property type="project" value="UniProtKB-KW"/>
</dbReference>
<dbReference type="PIRSF" id="PIRSF005902">
    <property type="entry name" value="DNase_TatD"/>
    <property type="match status" value="1"/>
</dbReference>
<dbReference type="PANTHER" id="PTHR46124">
    <property type="entry name" value="D-AMINOACYL-TRNA DEACYLASE"/>
    <property type="match status" value="1"/>
</dbReference>
<gene>
    <name evidence="1" type="ORF">ACI43T_05665</name>
</gene>
<organism evidence="1 2">
    <name type="scientific">Neisseria oralis</name>
    <dbReference type="NCBI Taxonomy" id="1107316"/>
    <lineage>
        <taxon>Bacteria</taxon>
        <taxon>Pseudomonadati</taxon>
        <taxon>Pseudomonadota</taxon>
        <taxon>Betaproteobacteria</taxon>
        <taxon>Neisseriales</taxon>
        <taxon>Neisseriaceae</taxon>
        <taxon>Neisseria</taxon>
    </lineage>
</organism>
<dbReference type="EC" id="3.1.-.-" evidence="1"/>
<reference evidence="1 2" key="1">
    <citation type="submission" date="2024-11" db="EMBL/GenBank/DDBJ databases">
        <authorList>
            <person name="Mikucki A.G."/>
            <person name="Kahler C.M."/>
        </authorList>
    </citation>
    <scope>NUCLEOTIDE SEQUENCE [LARGE SCALE GENOMIC DNA]</scope>
    <source>
        <strain evidence="1 2">EXNM717</strain>
    </source>
</reference>
<evidence type="ECO:0000313" key="1">
    <source>
        <dbReference type="EMBL" id="MFK7641985.1"/>
    </source>
</evidence>
<dbReference type="SUPFAM" id="SSF51556">
    <property type="entry name" value="Metallo-dependent hydrolases"/>
    <property type="match status" value="1"/>
</dbReference>
<dbReference type="Proteomes" id="UP001621964">
    <property type="component" value="Unassembled WGS sequence"/>
</dbReference>
<dbReference type="InterPro" id="IPR032466">
    <property type="entry name" value="Metal_Hydrolase"/>
</dbReference>
<accession>A0ABW8Q352</accession>
<dbReference type="RefSeq" id="WP_405385784.1">
    <property type="nucleotide sequence ID" value="NZ_JBJGEB010000004.1"/>
</dbReference>
<proteinExistence type="predicted"/>
<protein>
    <submittedName>
        <fullName evidence="1">TatD family hydrolase</fullName>
        <ecNumber evidence="1">3.1.-.-</ecNumber>
    </submittedName>
</protein>
<name>A0ABW8Q352_9NEIS</name>
<evidence type="ECO:0000313" key="2">
    <source>
        <dbReference type="Proteomes" id="UP001621964"/>
    </source>
</evidence>
<keyword evidence="2" id="KW-1185">Reference proteome</keyword>